<dbReference type="SUPFAM" id="SSF52980">
    <property type="entry name" value="Restriction endonuclease-like"/>
    <property type="match status" value="1"/>
</dbReference>
<dbReference type="Proteomes" id="UP000632659">
    <property type="component" value="Unassembled WGS sequence"/>
</dbReference>
<feature type="domain" description="YqaJ viral recombinase" evidence="3">
    <location>
        <begin position="19"/>
        <end position="157"/>
    </location>
</feature>
<reference evidence="4" key="1">
    <citation type="submission" date="2020-08" db="EMBL/GenBank/DDBJ databases">
        <title>Genome public.</title>
        <authorList>
            <person name="Liu C."/>
            <person name="Sun Q."/>
        </authorList>
    </citation>
    <scope>NUCLEOTIDE SEQUENCE</scope>
    <source>
        <strain evidence="4">NSJ-15</strain>
    </source>
</reference>
<dbReference type="InterPro" id="IPR011335">
    <property type="entry name" value="Restrct_endonuc-II-like"/>
</dbReference>
<gene>
    <name evidence="4" type="ORF">H8702_09745</name>
</gene>
<keyword evidence="2" id="KW-0175">Coiled coil</keyword>
<feature type="coiled-coil region" evidence="2">
    <location>
        <begin position="246"/>
        <end position="273"/>
    </location>
</feature>
<evidence type="ECO:0000313" key="4">
    <source>
        <dbReference type="EMBL" id="MBC8611382.1"/>
    </source>
</evidence>
<dbReference type="AlphaFoldDB" id="A0A8J6TZK1"/>
<organism evidence="4 5">
    <name type="scientific">Massiliimalia timonensis</name>
    <dbReference type="NCBI Taxonomy" id="1987501"/>
    <lineage>
        <taxon>Bacteria</taxon>
        <taxon>Bacillati</taxon>
        <taxon>Bacillota</taxon>
        <taxon>Clostridia</taxon>
        <taxon>Eubacteriales</taxon>
        <taxon>Oscillospiraceae</taxon>
        <taxon>Massiliimalia</taxon>
    </lineage>
</organism>
<dbReference type="NCBIfam" id="TIGR03033">
    <property type="entry name" value="phage_rel_nuc"/>
    <property type="match status" value="1"/>
</dbReference>
<evidence type="ECO:0000256" key="1">
    <source>
        <dbReference type="ARBA" id="ARBA00022801"/>
    </source>
</evidence>
<dbReference type="PANTHER" id="PTHR46609">
    <property type="entry name" value="EXONUCLEASE, PHAGE-TYPE/RECB, C-TERMINAL DOMAIN-CONTAINING PROTEIN"/>
    <property type="match status" value="1"/>
</dbReference>
<dbReference type="Pfam" id="PF09588">
    <property type="entry name" value="YqaJ"/>
    <property type="match status" value="1"/>
</dbReference>
<dbReference type="InterPro" id="IPR051703">
    <property type="entry name" value="NF-kappa-B_Signaling_Reg"/>
</dbReference>
<evidence type="ECO:0000313" key="5">
    <source>
        <dbReference type="Proteomes" id="UP000632659"/>
    </source>
</evidence>
<keyword evidence="5" id="KW-1185">Reference proteome</keyword>
<dbReference type="InterPro" id="IPR019080">
    <property type="entry name" value="YqaJ_viral_recombinase"/>
</dbReference>
<dbReference type="Gene3D" id="3.90.320.10">
    <property type="match status" value="1"/>
</dbReference>
<dbReference type="InterPro" id="IPR011604">
    <property type="entry name" value="PDDEXK-like_dom_sf"/>
</dbReference>
<evidence type="ECO:0000256" key="2">
    <source>
        <dbReference type="SAM" id="Coils"/>
    </source>
</evidence>
<proteinExistence type="predicted"/>
<evidence type="ECO:0000259" key="3">
    <source>
        <dbReference type="Pfam" id="PF09588"/>
    </source>
</evidence>
<name>A0A8J6TZK1_9FIRM</name>
<protein>
    <submittedName>
        <fullName evidence="4">YqaJ viral recombinase family protein</fullName>
    </submittedName>
</protein>
<keyword evidence="1" id="KW-0378">Hydrolase</keyword>
<dbReference type="RefSeq" id="WP_187536606.1">
    <property type="nucleotide sequence ID" value="NZ_JACRTL010000005.1"/>
</dbReference>
<comment type="caution">
    <text evidence="4">The sequence shown here is derived from an EMBL/GenBank/DDBJ whole genome shotgun (WGS) entry which is preliminary data.</text>
</comment>
<dbReference type="GO" id="GO:0016787">
    <property type="term" value="F:hydrolase activity"/>
    <property type="evidence" value="ECO:0007669"/>
    <property type="project" value="UniProtKB-KW"/>
</dbReference>
<dbReference type="EMBL" id="JACRTL010000005">
    <property type="protein sequence ID" value="MBC8611382.1"/>
    <property type="molecule type" value="Genomic_DNA"/>
</dbReference>
<dbReference type="PANTHER" id="PTHR46609:SF6">
    <property type="entry name" value="EXONUCLEASE, PHAGE-TYPE_RECB, C-TERMINAL DOMAIN-CONTAINING PROTEIN-RELATED"/>
    <property type="match status" value="1"/>
</dbReference>
<accession>A0A8J6TZK1</accession>
<sequence length="339" mass="38754">MSYQPIEVVSTLGMDRETWLEYRRKGIGGSDVAAILGFSPFCTARDIYYDKAGIKPAVQTEENWVALEYGHALEELVAKIFSFKTGYRVFKREILFAHPKYPFLQANVDYFYETPSGETGILECKTTDSESLEKWEDGAAPYNYELQCRHYLYIMGLQTAFIACLYGNNENKFLYRKIEQDPHYETGIVPHLEYFWNHHVLDNAPPPYTESGKLVMQSIQKYFGNGDPNQAGAVLDPKLIPVMKEYLRLSEKKKKAAKKLSDLENQLQQLSGVVADKMGASCEAVCGTASERYVATYAPSQRTGILKNNLERLKLEHPDIYDEYASTTQFRKFTIRKEG</sequence>
<dbReference type="InterPro" id="IPR017482">
    <property type="entry name" value="Lambda-type_endonuclease"/>
</dbReference>